<proteinExistence type="predicted"/>
<dbReference type="RefSeq" id="WP_277532353.1">
    <property type="nucleotide sequence ID" value="NZ_JAPDIA010000003.1"/>
</dbReference>
<reference evidence="1" key="1">
    <citation type="submission" date="2022-10" db="EMBL/GenBank/DDBJ databases">
        <title>Comparative genomic analysis of Cohnella hashimotonis sp. nov., isolated from the International Space Station.</title>
        <authorList>
            <person name="Simpson A."/>
            <person name="Venkateswaran K."/>
        </authorList>
    </citation>
    <scope>NUCLEOTIDE SEQUENCE</scope>
    <source>
        <strain evidence="1">DSM 28161</strain>
    </source>
</reference>
<sequence length="85" mass="8790">MKRCVLERFTLNSALTMPSVSGAPNGYVSAGPYTAEPTDRFSSIRCCVPSATTCTVLLASGVYFVKPAGSVPTASSSNESDTSCS</sequence>
<evidence type="ECO:0000313" key="1">
    <source>
        <dbReference type="EMBL" id="MDG0810502.1"/>
    </source>
</evidence>
<dbReference type="EMBL" id="JAPDIA010000003">
    <property type="protein sequence ID" value="MDG0810502.1"/>
    <property type="molecule type" value="Genomic_DNA"/>
</dbReference>
<accession>A0A9X4KZA6</accession>
<name>A0A9X4KZA6_9BACL</name>
<comment type="caution">
    <text evidence="1">The sequence shown here is derived from an EMBL/GenBank/DDBJ whole genome shotgun (WGS) entry which is preliminary data.</text>
</comment>
<protein>
    <submittedName>
        <fullName evidence="1">Uncharacterized protein</fullName>
    </submittedName>
</protein>
<keyword evidence="2" id="KW-1185">Reference proteome</keyword>
<organism evidence="1 2">
    <name type="scientific">Cohnella rhizosphaerae</name>
    <dbReference type="NCBI Taxonomy" id="1457232"/>
    <lineage>
        <taxon>Bacteria</taxon>
        <taxon>Bacillati</taxon>
        <taxon>Bacillota</taxon>
        <taxon>Bacilli</taxon>
        <taxon>Bacillales</taxon>
        <taxon>Paenibacillaceae</taxon>
        <taxon>Cohnella</taxon>
    </lineage>
</organism>
<gene>
    <name evidence="1" type="ORF">OMP40_14920</name>
</gene>
<evidence type="ECO:0000313" key="2">
    <source>
        <dbReference type="Proteomes" id="UP001153404"/>
    </source>
</evidence>
<dbReference type="Proteomes" id="UP001153404">
    <property type="component" value="Unassembled WGS sequence"/>
</dbReference>
<dbReference type="AlphaFoldDB" id="A0A9X4KZA6"/>